<sequence>MTKQKALKEISTKSKLKAQKLANERHLKWLEMIFGKKSIRSKANTNVETIECDEFALIRQESDPKKFCHKKMRSRIRKGIPSQFRRVIWQHLSGSFITKLDNPDLYGKIIASKKMSPVIFQIEKDINRTYQSGSFSREYEDRFSKSIFNVLNAFSLYCSEIGYCQGMNNICALLLNIMTEEDAFWMLVSLADNPLYSMRGCWKENMPSTKLRFYQLVRILAFTIF</sequence>
<dbReference type="Pfam" id="PF00566">
    <property type="entry name" value="RabGAP-TBC"/>
    <property type="match status" value="1"/>
</dbReference>
<dbReference type="EMBL" id="JBDODL010000451">
    <property type="protein sequence ID" value="MES1919943.1"/>
    <property type="molecule type" value="Genomic_DNA"/>
</dbReference>
<keyword evidence="3" id="KW-1185">Reference proteome</keyword>
<dbReference type="PANTHER" id="PTHR47219:SF9">
    <property type="entry name" value="GTPASE ACTIVATING PROTEIN AND CENTROSOME-ASSOCIATED, ISOFORM B"/>
    <property type="match status" value="1"/>
</dbReference>
<dbReference type="PROSITE" id="PS50086">
    <property type="entry name" value="TBC_RABGAP"/>
    <property type="match status" value="1"/>
</dbReference>
<feature type="domain" description="Rab-GAP TBC" evidence="1">
    <location>
        <begin position="79"/>
        <end position="225"/>
    </location>
</feature>
<name>A0ABV2AKM2_9EUKA</name>
<proteinExistence type="predicted"/>
<dbReference type="InterPro" id="IPR050302">
    <property type="entry name" value="Rab_GAP_TBC_domain"/>
</dbReference>
<dbReference type="InterPro" id="IPR000195">
    <property type="entry name" value="Rab-GAP-TBC_dom"/>
</dbReference>
<dbReference type="PANTHER" id="PTHR47219">
    <property type="entry name" value="RAB GTPASE-ACTIVATING PROTEIN 1-LIKE"/>
    <property type="match status" value="1"/>
</dbReference>
<gene>
    <name evidence="2" type="ORF">MHBO_001685</name>
</gene>
<dbReference type="Proteomes" id="UP001439008">
    <property type="component" value="Unassembled WGS sequence"/>
</dbReference>
<dbReference type="SUPFAM" id="SSF47923">
    <property type="entry name" value="Ypt/Rab-GAP domain of gyp1p"/>
    <property type="match status" value="1"/>
</dbReference>
<dbReference type="SMART" id="SM00164">
    <property type="entry name" value="TBC"/>
    <property type="match status" value="1"/>
</dbReference>
<evidence type="ECO:0000259" key="1">
    <source>
        <dbReference type="PROSITE" id="PS50086"/>
    </source>
</evidence>
<dbReference type="InterPro" id="IPR035969">
    <property type="entry name" value="Rab-GAP_TBC_sf"/>
</dbReference>
<evidence type="ECO:0000313" key="3">
    <source>
        <dbReference type="Proteomes" id="UP001439008"/>
    </source>
</evidence>
<protein>
    <recommendedName>
        <fullName evidence="1">Rab-GAP TBC domain-containing protein</fullName>
    </recommendedName>
</protein>
<accession>A0ABV2AKM2</accession>
<reference evidence="2 3" key="1">
    <citation type="journal article" date="2024" name="BMC Biol.">
        <title>Comparative genomics of Ascetosporea gives new insight into the evolutionary basis for animal parasitism in Rhizaria.</title>
        <authorList>
            <person name="Hiltunen Thoren M."/>
            <person name="Onut-Brannstrom I."/>
            <person name="Alfjorden A."/>
            <person name="Peckova H."/>
            <person name="Swords F."/>
            <person name="Hooper C."/>
            <person name="Holzer A.S."/>
            <person name="Bass D."/>
            <person name="Burki F."/>
        </authorList>
    </citation>
    <scope>NUCLEOTIDE SEQUENCE [LARGE SCALE GENOMIC DNA]</scope>
    <source>
        <strain evidence="2">20-A016</strain>
    </source>
</reference>
<comment type="caution">
    <text evidence="2">The sequence shown here is derived from an EMBL/GenBank/DDBJ whole genome shotgun (WGS) entry which is preliminary data.</text>
</comment>
<dbReference type="Gene3D" id="1.10.8.270">
    <property type="entry name" value="putative rabgap domain of human tbc1 domain family member 14 like domains"/>
    <property type="match status" value="1"/>
</dbReference>
<evidence type="ECO:0000313" key="2">
    <source>
        <dbReference type="EMBL" id="MES1919943.1"/>
    </source>
</evidence>
<dbReference type="Gene3D" id="1.10.10.750">
    <property type="entry name" value="Ypt/Rab-GAP domain of gyp1p, domain 1"/>
    <property type="match status" value="1"/>
</dbReference>
<organism evidence="2 3">
    <name type="scientific">Bonamia ostreae</name>
    <dbReference type="NCBI Taxonomy" id="126728"/>
    <lineage>
        <taxon>Eukaryota</taxon>
        <taxon>Sar</taxon>
        <taxon>Rhizaria</taxon>
        <taxon>Endomyxa</taxon>
        <taxon>Ascetosporea</taxon>
        <taxon>Haplosporida</taxon>
        <taxon>Bonamia</taxon>
    </lineage>
</organism>